<evidence type="ECO:0000313" key="2">
    <source>
        <dbReference type="EMBL" id="KAJ8944255.1"/>
    </source>
</evidence>
<dbReference type="InterPro" id="IPR026065">
    <property type="entry name" value="FAM60A"/>
</dbReference>
<reference evidence="2" key="1">
    <citation type="journal article" date="2023" name="Insect Mol. Biol.">
        <title>Genome sequencing provides insights into the evolution of gene families encoding plant cell wall-degrading enzymes in longhorned beetles.</title>
        <authorList>
            <person name="Shin N.R."/>
            <person name="Okamura Y."/>
            <person name="Kirsch R."/>
            <person name="Pauchet Y."/>
        </authorList>
    </citation>
    <scope>NUCLEOTIDE SEQUENCE</scope>
    <source>
        <strain evidence="2">AMC_N1</strain>
    </source>
</reference>
<gene>
    <name evidence="2" type="ORF">NQ318_013666</name>
</gene>
<evidence type="ECO:0000256" key="1">
    <source>
        <dbReference type="SAM" id="MobiDB-lite"/>
    </source>
</evidence>
<comment type="caution">
    <text evidence="2">The sequence shown here is derived from an EMBL/GenBank/DDBJ whole genome shotgun (WGS) entry which is preliminary data.</text>
</comment>
<feature type="region of interest" description="Disordered" evidence="1">
    <location>
        <begin position="155"/>
        <end position="200"/>
    </location>
</feature>
<organism evidence="2 3">
    <name type="scientific">Aromia moschata</name>
    <dbReference type="NCBI Taxonomy" id="1265417"/>
    <lineage>
        <taxon>Eukaryota</taxon>
        <taxon>Metazoa</taxon>
        <taxon>Ecdysozoa</taxon>
        <taxon>Arthropoda</taxon>
        <taxon>Hexapoda</taxon>
        <taxon>Insecta</taxon>
        <taxon>Pterygota</taxon>
        <taxon>Neoptera</taxon>
        <taxon>Endopterygota</taxon>
        <taxon>Coleoptera</taxon>
        <taxon>Polyphaga</taxon>
        <taxon>Cucujiformia</taxon>
        <taxon>Chrysomeloidea</taxon>
        <taxon>Cerambycidae</taxon>
        <taxon>Cerambycinae</taxon>
        <taxon>Callichromatini</taxon>
        <taxon>Aromia</taxon>
    </lineage>
</organism>
<dbReference type="PANTHER" id="PTHR13422">
    <property type="entry name" value="SIN3-HDAC COMPLEX-ASSOCIATED FACTOR"/>
    <property type="match status" value="1"/>
</dbReference>
<dbReference type="Proteomes" id="UP001162162">
    <property type="component" value="Unassembled WGS sequence"/>
</dbReference>
<dbReference type="EMBL" id="JAPWTK010000261">
    <property type="protein sequence ID" value="KAJ8944255.1"/>
    <property type="molecule type" value="Genomic_DNA"/>
</dbReference>
<dbReference type="GO" id="GO:0030336">
    <property type="term" value="P:negative regulation of cell migration"/>
    <property type="evidence" value="ECO:0007669"/>
    <property type="project" value="TreeGrafter"/>
</dbReference>
<dbReference type="PANTHER" id="PTHR13422:SF12">
    <property type="entry name" value="SIN3-HDAC COMPLEX-ASSOCIATED FACTOR"/>
    <property type="match status" value="1"/>
</dbReference>
<sequence>MLIRVSDKQNYSTPFSQCFLSIDQKFIDHPWAAVFVKRSLVVPGLRIVKSMRRIFLECFKLATPRQGEICNACVLLVKRWKKLPAGSDRNWQHVVDARAGPGIKSVMKCKSKHKKRLCRKPEAMKKKHFDREYSPAFSDKSEGNEEMELAEADFFSEGGPSAGSSRTASPGASDCEDGADKGEKDKMSEESGGGQHQISDFVRHALLEEVSLAC</sequence>
<keyword evidence="3" id="KW-1185">Reference proteome</keyword>
<feature type="compositionally biased region" description="Basic and acidic residues" evidence="1">
    <location>
        <begin position="178"/>
        <end position="189"/>
    </location>
</feature>
<dbReference type="Pfam" id="PF15396">
    <property type="entry name" value="FAM60A"/>
    <property type="match status" value="1"/>
</dbReference>
<accession>A0AAV8XYS7</accession>
<proteinExistence type="predicted"/>
<protein>
    <submittedName>
        <fullName evidence="2">Uncharacterized protein</fullName>
    </submittedName>
</protein>
<name>A0AAV8XYS7_9CUCU</name>
<evidence type="ECO:0000313" key="3">
    <source>
        <dbReference type="Proteomes" id="UP001162162"/>
    </source>
</evidence>
<dbReference type="GO" id="GO:0070822">
    <property type="term" value="C:Sin3-type complex"/>
    <property type="evidence" value="ECO:0007669"/>
    <property type="project" value="TreeGrafter"/>
</dbReference>
<dbReference type="AlphaFoldDB" id="A0AAV8XYS7"/>